<keyword evidence="3" id="KW-1185">Reference proteome</keyword>
<feature type="region of interest" description="Disordered" evidence="1">
    <location>
        <begin position="46"/>
        <end position="97"/>
    </location>
</feature>
<gene>
    <name evidence="2" type="ORF">CORT_0D01250</name>
</gene>
<feature type="region of interest" description="Disordered" evidence="1">
    <location>
        <begin position="180"/>
        <end position="202"/>
    </location>
</feature>
<feature type="compositionally biased region" description="Basic and acidic residues" evidence="1">
    <location>
        <begin position="186"/>
        <end position="202"/>
    </location>
</feature>
<name>H8X4N1_CANO9</name>
<reference evidence="2 3" key="1">
    <citation type="journal article" date="2012" name="PLoS ONE">
        <title>Sequence and analysis of the genome of the pathogenic yeast Candida orthopsilosis.</title>
        <authorList>
            <person name="Riccombeni A."/>
            <person name="Vidanes G."/>
            <person name="Proux-Wera E."/>
            <person name="Wolfe K.H."/>
            <person name="Butler G."/>
        </authorList>
    </citation>
    <scope>NUCLEOTIDE SEQUENCE [LARGE SCALE GENOMIC DNA]</scope>
    <source>
        <strain evidence="2 3">Co 90-125</strain>
    </source>
</reference>
<dbReference type="EMBL" id="HE681722">
    <property type="protein sequence ID" value="CCG22973.1"/>
    <property type="molecule type" value="Genomic_DNA"/>
</dbReference>
<proteinExistence type="predicted"/>
<dbReference type="GeneID" id="14540241"/>
<feature type="compositionally biased region" description="Basic and acidic residues" evidence="1">
    <location>
        <begin position="63"/>
        <end position="73"/>
    </location>
</feature>
<evidence type="ECO:0000313" key="2">
    <source>
        <dbReference type="EMBL" id="CCG22973.1"/>
    </source>
</evidence>
<evidence type="ECO:0000313" key="3">
    <source>
        <dbReference type="Proteomes" id="UP000005018"/>
    </source>
</evidence>
<dbReference type="OrthoDB" id="4023585at2759"/>
<dbReference type="RefSeq" id="XP_003869110.1">
    <property type="nucleotide sequence ID" value="XM_003869061.1"/>
</dbReference>
<feature type="compositionally biased region" description="Basic and acidic residues" evidence="1">
    <location>
        <begin position="46"/>
        <end position="56"/>
    </location>
</feature>
<dbReference type="KEGG" id="cot:CORT_0D01250"/>
<dbReference type="HOGENOM" id="CLU_1354435_0_0_1"/>
<dbReference type="AlphaFoldDB" id="H8X4N1"/>
<organism evidence="2 3">
    <name type="scientific">Candida orthopsilosis (strain 90-125)</name>
    <name type="common">Yeast</name>
    <dbReference type="NCBI Taxonomy" id="1136231"/>
    <lineage>
        <taxon>Eukaryota</taxon>
        <taxon>Fungi</taxon>
        <taxon>Dikarya</taxon>
        <taxon>Ascomycota</taxon>
        <taxon>Saccharomycotina</taxon>
        <taxon>Pichiomycetes</taxon>
        <taxon>Debaryomycetaceae</taxon>
        <taxon>Candida/Lodderomyces clade</taxon>
        <taxon>Candida</taxon>
    </lineage>
</organism>
<sequence length="202" mass="22067">MFRQSLLKSIRPAIAYRPQIVVSRNYGVIDAATQAVFGKKGLEEKKRKEGELENKAQEVNLDGGRKAASKLDDAQDATQNVKETAKSSLEDAKEGAQSTIQNAADKVKSAAETVNKKTGQVLADGIDTAQQAVKTGSNKSEDLASKTKETVENAAELAYEKRIELEEEEGREEVKENIKGYASLQDKGRKAPIEQNRPDDAM</sequence>
<accession>H8X4N1</accession>
<evidence type="ECO:0000256" key="1">
    <source>
        <dbReference type="SAM" id="MobiDB-lite"/>
    </source>
</evidence>
<protein>
    <submittedName>
        <fullName evidence="2">Uncharacterized protein</fullName>
    </submittedName>
</protein>
<dbReference type="Proteomes" id="UP000005018">
    <property type="component" value="Chromosome 4"/>
</dbReference>
<feature type="compositionally biased region" description="Basic and acidic residues" evidence="1">
    <location>
        <begin position="83"/>
        <end position="94"/>
    </location>
</feature>